<dbReference type="SUPFAM" id="SSF52833">
    <property type="entry name" value="Thioredoxin-like"/>
    <property type="match status" value="1"/>
</dbReference>
<evidence type="ECO:0000256" key="1">
    <source>
        <dbReference type="ARBA" id="ARBA00010996"/>
    </source>
</evidence>
<feature type="binding site" evidence="3">
    <location>
        <position position="178"/>
    </location>
    <ligand>
        <name>Cu cation</name>
        <dbReference type="ChEBI" id="CHEBI:23378"/>
    </ligand>
</feature>
<dbReference type="EMBL" id="BNJK01000001">
    <property type="protein sequence ID" value="GHO92819.1"/>
    <property type="molecule type" value="Genomic_DNA"/>
</dbReference>
<evidence type="ECO:0000313" key="7">
    <source>
        <dbReference type="Proteomes" id="UP000597444"/>
    </source>
</evidence>
<dbReference type="InterPro" id="IPR003782">
    <property type="entry name" value="SCO1/SenC"/>
</dbReference>
<dbReference type="InterPro" id="IPR013766">
    <property type="entry name" value="Thioredoxin_domain"/>
</dbReference>
<dbReference type="GO" id="GO:0046872">
    <property type="term" value="F:metal ion binding"/>
    <property type="evidence" value="ECO:0007669"/>
    <property type="project" value="UniProtKB-KW"/>
</dbReference>
<comment type="similarity">
    <text evidence="1">Belongs to the SCO1/2 family.</text>
</comment>
<organism evidence="6 7">
    <name type="scientific">Reticulibacter mediterranei</name>
    <dbReference type="NCBI Taxonomy" id="2778369"/>
    <lineage>
        <taxon>Bacteria</taxon>
        <taxon>Bacillati</taxon>
        <taxon>Chloroflexota</taxon>
        <taxon>Ktedonobacteria</taxon>
        <taxon>Ktedonobacterales</taxon>
        <taxon>Reticulibacteraceae</taxon>
        <taxon>Reticulibacter</taxon>
    </lineage>
</organism>
<feature type="binding site" evidence="3">
    <location>
        <position position="97"/>
    </location>
    <ligand>
        <name>Cu cation</name>
        <dbReference type="ChEBI" id="CHEBI:23378"/>
    </ligand>
</feature>
<evidence type="ECO:0000256" key="4">
    <source>
        <dbReference type="PIRSR" id="PIRSR603782-2"/>
    </source>
</evidence>
<evidence type="ECO:0000256" key="2">
    <source>
        <dbReference type="ARBA" id="ARBA00023008"/>
    </source>
</evidence>
<feature type="domain" description="Thioredoxin" evidence="5">
    <location>
        <begin position="55"/>
        <end position="214"/>
    </location>
</feature>
<dbReference type="CDD" id="cd02968">
    <property type="entry name" value="SCO"/>
    <property type="match status" value="1"/>
</dbReference>
<dbReference type="AlphaFoldDB" id="A0A8J3ICC8"/>
<feature type="disulfide bond" description="Redox-active" evidence="4">
    <location>
        <begin position="93"/>
        <end position="97"/>
    </location>
</feature>
<reference evidence="6" key="1">
    <citation type="submission" date="2020-10" db="EMBL/GenBank/DDBJ databases">
        <title>Taxonomic study of unclassified bacteria belonging to the class Ktedonobacteria.</title>
        <authorList>
            <person name="Yabe S."/>
            <person name="Wang C.M."/>
            <person name="Zheng Y."/>
            <person name="Sakai Y."/>
            <person name="Cavaletti L."/>
            <person name="Monciardini P."/>
            <person name="Donadio S."/>
        </authorList>
    </citation>
    <scope>NUCLEOTIDE SEQUENCE</scope>
    <source>
        <strain evidence="6">ID150040</strain>
    </source>
</reference>
<dbReference type="PANTHER" id="PTHR12151:SF25">
    <property type="entry name" value="LINALOOL DEHYDRATASE_ISOMERASE DOMAIN-CONTAINING PROTEIN"/>
    <property type="match status" value="1"/>
</dbReference>
<dbReference type="InterPro" id="IPR036249">
    <property type="entry name" value="Thioredoxin-like_sf"/>
</dbReference>
<proteinExistence type="inferred from homology"/>
<dbReference type="RefSeq" id="WP_220203635.1">
    <property type="nucleotide sequence ID" value="NZ_BNJK01000001.1"/>
</dbReference>
<feature type="binding site" evidence="3">
    <location>
        <position position="93"/>
    </location>
    <ligand>
        <name>Cu cation</name>
        <dbReference type="ChEBI" id="CHEBI:23378"/>
    </ligand>
</feature>
<dbReference type="Proteomes" id="UP000597444">
    <property type="component" value="Unassembled WGS sequence"/>
</dbReference>
<sequence>MSIRWNWRLASRLSVITLAVLVILLVTLLQQRQQAATTMQATSPSTTASGLQGTDLNGAAAADFSLTDQFGKHVSLSQYKGKPVVLTFLYTNCPDVCPLTAEKLHATMQMLGQDAQNVGIIAVSTDPARDTQAAALKFSKAHNMQDSWHYLVGTEQQLSPVWSDYHIFAQQQQQTVNHSMGIYVIDKQGRQQVYQDNDFTPAQLADNLKILLKQ</sequence>
<accession>A0A8J3ICC8</accession>
<comment type="caution">
    <text evidence="6">The sequence shown here is derived from an EMBL/GenBank/DDBJ whole genome shotgun (WGS) entry which is preliminary data.</text>
</comment>
<keyword evidence="4" id="KW-1015">Disulfide bond</keyword>
<protein>
    <submittedName>
        <fullName evidence="6">SCO family protein</fullName>
    </submittedName>
</protein>
<dbReference type="PANTHER" id="PTHR12151">
    <property type="entry name" value="ELECTRON TRANSPORT PROTIN SCO1/SENC FAMILY MEMBER"/>
    <property type="match status" value="1"/>
</dbReference>
<name>A0A8J3ICC8_9CHLR</name>
<gene>
    <name evidence="6" type="ORF">KSF_028670</name>
</gene>
<dbReference type="Gene3D" id="3.40.30.10">
    <property type="entry name" value="Glutaredoxin"/>
    <property type="match status" value="1"/>
</dbReference>
<keyword evidence="3" id="KW-0479">Metal-binding</keyword>
<keyword evidence="2 3" id="KW-0186">Copper</keyword>
<dbReference type="PROSITE" id="PS51352">
    <property type="entry name" value="THIOREDOXIN_2"/>
    <property type="match status" value="1"/>
</dbReference>
<evidence type="ECO:0000259" key="5">
    <source>
        <dbReference type="PROSITE" id="PS51352"/>
    </source>
</evidence>
<keyword evidence="7" id="KW-1185">Reference proteome</keyword>
<evidence type="ECO:0000256" key="3">
    <source>
        <dbReference type="PIRSR" id="PIRSR603782-1"/>
    </source>
</evidence>
<evidence type="ECO:0000313" key="6">
    <source>
        <dbReference type="EMBL" id="GHO92819.1"/>
    </source>
</evidence>
<dbReference type="Pfam" id="PF02630">
    <property type="entry name" value="SCO1-SenC"/>
    <property type="match status" value="1"/>
</dbReference>